<feature type="transmembrane region" description="Helical" evidence="2">
    <location>
        <begin position="75"/>
        <end position="104"/>
    </location>
</feature>
<feature type="compositionally biased region" description="Polar residues" evidence="1">
    <location>
        <begin position="910"/>
        <end position="929"/>
    </location>
</feature>
<accession>A0AAW1PDJ7</accession>
<keyword evidence="4" id="KW-1185">Reference proteome</keyword>
<evidence type="ECO:0000313" key="3">
    <source>
        <dbReference type="EMBL" id="KAK9806662.1"/>
    </source>
</evidence>
<evidence type="ECO:0000256" key="2">
    <source>
        <dbReference type="SAM" id="Phobius"/>
    </source>
</evidence>
<dbReference type="Proteomes" id="UP001465755">
    <property type="component" value="Unassembled WGS sequence"/>
</dbReference>
<feature type="compositionally biased region" description="Low complexity" evidence="1">
    <location>
        <begin position="880"/>
        <end position="898"/>
    </location>
</feature>
<feature type="compositionally biased region" description="Polar residues" evidence="1">
    <location>
        <begin position="630"/>
        <end position="650"/>
    </location>
</feature>
<sequence length="940" mass="98220">MAPSKPLALTPAHSAQPLIARPSPRAPPLLRSLYTRQPYESIKDIAGLLVGALVVYAVLFLAIGKPFQANAGPMWGLCLLWFCSHVGGWLATKCLLPASLGMVLAGFLLENIGTHPLQGLPLSWLLTFQVAGFAFALMQTSTVTAAMDHDRQQYLAIAALAWLPLLLETVMAALLFGLVFHMPALLAIAGGLVLSSVSPEAFLAGMLRLSHKGFGLASGVSVLTATSLGLASCTAAAFFAMFLGLSMPESGRRAVDGAQIPLSLALGGVGASVGALLCSCTLVWRSPLQRSLALIFCCQALIFLGWHFEVIGAGIVAVWLCAAGAVHLWKTAQPRMLSQPGTDEAQKLADLDEIAGRVWAVALQPLLFGCGGAAVLLSSLPRHTLAKALLQVGCGVLVRMAGTLLSLVGGSLSWREASFVAMSSIAKGGHQAMLGAVLLHTIIHRLQVPGAADAPQHLTWGRQVAGTSMLAIVIQAPFASLIMRLLGPRCLEQDAAAATRAQAFGSSPPAPGPRQANTPVRVPRRPAPAAPTQAPITSHSQEVLQPETPTSGNPFLDVELSTPKGSLAAGDTAKATKQRDALAQYQAKSSFKGSSNSSPSSPIGAMSPGQRRLASPRATDLEVAPDSYSALMTPTDSPLSRSRSEARQASGNPFAALGQAAGRILAGRFQAYKPLQPLSSTVDGRMEEGLGQRGQSFADHGSASFEVELMASPRRSSGTSGLTSEPAFRAEAQRQAGVNIIKQASGPPASYQAHVSALQEELAANPAADPRISFNDESAFEADPTAAGAIEFAVSQSFELREIDMHTEGQHDAGLIMQQQQQEQQEQQAFTPNEISGSPVWVHAANSLHGPEDGQLDVNIPGMGAVREQGPGMPAIQPNAAPRQISSASAQASHSASPPANPGKFVGRSPTRSTESAASHDTTPPSRLSVQGLDHDVMMP</sequence>
<keyword evidence="2" id="KW-0472">Membrane</keyword>
<reference evidence="3 4" key="1">
    <citation type="journal article" date="2024" name="Nat. Commun.">
        <title>Phylogenomics reveals the evolutionary origins of lichenization in chlorophyte algae.</title>
        <authorList>
            <person name="Puginier C."/>
            <person name="Libourel C."/>
            <person name="Otte J."/>
            <person name="Skaloud P."/>
            <person name="Haon M."/>
            <person name="Grisel S."/>
            <person name="Petersen M."/>
            <person name="Berrin J.G."/>
            <person name="Delaux P.M."/>
            <person name="Dal Grande F."/>
            <person name="Keller J."/>
        </authorList>
    </citation>
    <scope>NUCLEOTIDE SEQUENCE [LARGE SCALE GENOMIC DNA]</scope>
    <source>
        <strain evidence="3 4">SAG 2036</strain>
    </source>
</reference>
<feature type="transmembrane region" description="Helical" evidence="2">
    <location>
        <begin position="44"/>
        <end position="63"/>
    </location>
</feature>
<dbReference type="PANTHER" id="PTHR31102:SF1">
    <property type="entry name" value="CATION_H+ EXCHANGER DOMAIN-CONTAINING PROTEIN"/>
    <property type="match status" value="1"/>
</dbReference>
<dbReference type="EMBL" id="JALJOQ010000035">
    <property type="protein sequence ID" value="KAK9806662.1"/>
    <property type="molecule type" value="Genomic_DNA"/>
</dbReference>
<gene>
    <name evidence="3" type="ORF">WJX73_005668</name>
</gene>
<dbReference type="GO" id="GO:0098662">
    <property type="term" value="P:inorganic cation transmembrane transport"/>
    <property type="evidence" value="ECO:0007669"/>
    <property type="project" value="TreeGrafter"/>
</dbReference>
<feature type="compositionally biased region" description="Low complexity" evidence="1">
    <location>
        <begin position="589"/>
        <end position="609"/>
    </location>
</feature>
<comment type="caution">
    <text evidence="3">The sequence shown here is derived from an EMBL/GenBank/DDBJ whole genome shotgun (WGS) entry which is preliminary data.</text>
</comment>
<name>A0AAW1PDJ7_9CHLO</name>
<feature type="transmembrane region" description="Helical" evidence="2">
    <location>
        <begin position="389"/>
        <end position="414"/>
    </location>
</feature>
<feature type="transmembrane region" description="Helical" evidence="2">
    <location>
        <begin position="216"/>
        <end position="242"/>
    </location>
</feature>
<organism evidence="3 4">
    <name type="scientific">Symbiochloris irregularis</name>
    <dbReference type="NCBI Taxonomy" id="706552"/>
    <lineage>
        <taxon>Eukaryota</taxon>
        <taxon>Viridiplantae</taxon>
        <taxon>Chlorophyta</taxon>
        <taxon>core chlorophytes</taxon>
        <taxon>Trebouxiophyceae</taxon>
        <taxon>Trebouxiales</taxon>
        <taxon>Trebouxiaceae</taxon>
        <taxon>Symbiochloris</taxon>
    </lineage>
</organism>
<feature type="transmembrane region" description="Helical" evidence="2">
    <location>
        <begin position="184"/>
        <end position="204"/>
    </location>
</feature>
<protein>
    <submittedName>
        <fullName evidence="3">Uncharacterized protein</fullName>
    </submittedName>
</protein>
<feature type="transmembrane region" description="Helical" evidence="2">
    <location>
        <begin position="262"/>
        <end position="284"/>
    </location>
</feature>
<evidence type="ECO:0000313" key="4">
    <source>
        <dbReference type="Proteomes" id="UP001465755"/>
    </source>
</evidence>
<feature type="transmembrane region" description="Helical" evidence="2">
    <location>
        <begin position="124"/>
        <end position="147"/>
    </location>
</feature>
<feature type="transmembrane region" description="Helical" evidence="2">
    <location>
        <begin position="358"/>
        <end position="377"/>
    </location>
</feature>
<feature type="transmembrane region" description="Helical" evidence="2">
    <location>
        <begin position="296"/>
        <end position="329"/>
    </location>
</feature>
<feature type="compositionally biased region" description="Polar residues" evidence="1">
    <location>
        <begin position="534"/>
        <end position="553"/>
    </location>
</feature>
<dbReference type="AlphaFoldDB" id="A0AAW1PDJ7"/>
<proteinExistence type="predicted"/>
<dbReference type="InterPro" id="IPR051843">
    <property type="entry name" value="CPA1_transporter"/>
</dbReference>
<feature type="transmembrane region" description="Helical" evidence="2">
    <location>
        <begin position="154"/>
        <end position="178"/>
    </location>
</feature>
<keyword evidence="2" id="KW-1133">Transmembrane helix</keyword>
<dbReference type="PANTHER" id="PTHR31102">
    <property type="match status" value="1"/>
</dbReference>
<evidence type="ECO:0000256" key="1">
    <source>
        <dbReference type="SAM" id="MobiDB-lite"/>
    </source>
</evidence>
<feature type="region of interest" description="Disordered" evidence="1">
    <location>
        <begin position="847"/>
        <end position="940"/>
    </location>
</feature>
<feature type="region of interest" description="Disordered" evidence="1">
    <location>
        <begin position="501"/>
        <end position="650"/>
    </location>
</feature>
<keyword evidence="2" id="KW-0812">Transmembrane</keyword>